<feature type="transmembrane region" description="Helical" evidence="7">
    <location>
        <begin position="39"/>
        <end position="56"/>
    </location>
</feature>
<dbReference type="PANTHER" id="PTHR22776:SF25">
    <property type="entry name" value="CKLF-LIKE MARVEL TRANSMEMBRANE DOMAIN-CONTAINING PROTEIN 6"/>
    <property type="match status" value="1"/>
</dbReference>
<name>V9KQW4_CALMI</name>
<organism evidence="9">
    <name type="scientific">Callorhinchus milii</name>
    <name type="common">Ghost shark</name>
    <dbReference type="NCBI Taxonomy" id="7868"/>
    <lineage>
        <taxon>Eukaryota</taxon>
        <taxon>Metazoa</taxon>
        <taxon>Chordata</taxon>
        <taxon>Craniata</taxon>
        <taxon>Vertebrata</taxon>
        <taxon>Chondrichthyes</taxon>
        <taxon>Holocephali</taxon>
        <taxon>Chimaeriformes</taxon>
        <taxon>Callorhinchidae</taxon>
        <taxon>Callorhinchus</taxon>
    </lineage>
</organism>
<feature type="transmembrane region" description="Helical" evidence="7">
    <location>
        <begin position="108"/>
        <end position="128"/>
    </location>
</feature>
<feature type="region of interest" description="Disordered" evidence="6">
    <location>
        <begin position="168"/>
        <end position="192"/>
    </location>
</feature>
<protein>
    <submittedName>
        <fullName evidence="9">CKLF-like MARVEL transmembrane domain-containing protein 4</fullName>
    </submittedName>
</protein>
<dbReference type="InterPro" id="IPR008253">
    <property type="entry name" value="Marvel"/>
</dbReference>
<keyword evidence="3 7" id="KW-1133">Transmembrane helix</keyword>
<evidence type="ECO:0000259" key="8">
    <source>
        <dbReference type="PROSITE" id="PS51225"/>
    </source>
</evidence>
<evidence type="ECO:0000313" key="9">
    <source>
        <dbReference type="EMBL" id="AFP00519.1"/>
    </source>
</evidence>
<keyword evidence="4 5" id="KW-0472">Membrane</keyword>
<dbReference type="EMBL" id="JW868001">
    <property type="protein sequence ID" value="AFP00519.1"/>
    <property type="molecule type" value="mRNA"/>
</dbReference>
<keyword evidence="2 5" id="KW-0812">Transmembrane</keyword>
<evidence type="ECO:0000256" key="1">
    <source>
        <dbReference type="ARBA" id="ARBA00004141"/>
    </source>
</evidence>
<proteinExistence type="evidence at transcript level"/>
<dbReference type="GO" id="GO:0016020">
    <property type="term" value="C:membrane"/>
    <property type="evidence" value="ECO:0007669"/>
    <property type="project" value="UniProtKB-SubCell"/>
</dbReference>
<evidence type="ECO:0000256" key="3">
    <source>
        <dbReference type="ARBA" id="ARBA00022989"/>
    </source>
</evidence>
<dbReference type="Pfam" id="PF01284">
    <property type="entry name" value="MARVEL"/>
    <property type="match status" value="1"/>
</dbReference>
<dbReference type="PROSITE" id="PS51225">
    <property type="entry name" value="MARVEL"/>
    <property type="match status" value="1"/>
</dbReference>
<accession>V9KQW4</accession>
<dbReference type="PANTHER" id="PTHR22776">
    <property type="entry name" value="MARVEL-CONTAINING POTENTIAL LIPID RAFT-ASSOCIATED PROTEIN"/>
    <property type="match status" value="1"/>
</dbReference>
<feature type="transmembrane region" description="Helical" evidence="7">
    <location>
        <begin position="68"/>
        <end position="88"/>
    </location>
</feature>
<evidence type="ECO:0000256" key="5">
    <source>
        <dbReference type="PROSITE-ProRule" id="PRU00581"/>
    </source>
</evidence>
<dbReference type="InterPro" id="IPR050578">
    <property type="entry name" value="MARVEL-CKLF_proteins"/>
</dbReference>
<evidence type="ECO:0000256" key="2">
    <source>
        <dbReference type="ARBA" id="ARBA00022692"/>
    </source>
</evidence>
<reference evidence="9" key="1">
    <citation type="journal article" date="2014" name="Nature">
        <title>Elephant shark genome provides unique insights into gnathostome evolution.</title>
        <authorList>
            <consortium name="International Elephant Shark Genome Sequencing Consortium"/>
            <person name="Venkatesh B."/>
            <person name="Lee A.P."/>
            <person name="Ravi V."/>
            <person name="Maurya A.K."/>
            <person name="Lian M.M."/>
            <person name="Swann J.B."/>
            <person name="Ohta Y."/>
            <person name="Flajnik M.F."/>
            <person name="Sutoh Y."/>
            <person name="Kasahara M."/>
            <person name="Hoon S."/>
            <person name="Gangu V."/>
            <person name="Roy S.W."/>
            <person name="Irimia M."/>
            <person name="Korzh V."/>
            <person name="Kondrychyn I."/>
            <person name="Lim Z.W."/>
            <person name="Tay B.H."/>
            <person name="Tohari S."/>
            <person name="Kong K.W."/>
            <person name="Ho S."/>
            <person name="Lorente-Galdos B."/>
            <person name="Quilez J."/>
            <person name="Marques-Bonet T."/>
            <person name="Raney B.J."/>
            <person name="Ingham P.W."/>
            <person name="Tay A."/>
            <person name="Hillier L.W."/>
            <person name="Minx P."/>
            <person name="Boehm T."/>
            <person name="Wilson R.K."/>
            <person name="Brenner S."/>
            <person name="Warren W.C."/>
        </authorList>
    </citation>
    <scope>NUCLEOTIDE SEQUENCE</scope>
    <source>
        <tissue evidence="9">Heart</tissue>
    </source>
</reference>
<evidence type="ECO:0000256" key="6">
    <source>
        <dbReference type="SAM" id="MobiDB-lite"/>
    </source>
</evidence>
<feature type="domain" description="MARVEL" evidence="8">
    <location>
        <begin position="34"/>
        <end position="161"/>
    </location>
</feature>
<dbReference type="AlphaFoldDB" id="V9KQW4"/>
<evidence type="ECO:0000256" key="4">
    <source>
        <dbReference type="ARBA" id="ARBA00023136"/>
    </source>
</evidence>
<sequence length="192" mass="21359">MSGGHENGDVEALPNVYQATTESLPARSWLRTSYLRSRLGLLKLAEVVLSLLAFILEELVQNCLKCNALYFFEFVSCSAFLLTLLLLLMMATSLMDKLDRVNWFKVDFFYTALIALLFLLASIVFAALNDGTGLEKASVAFGFLATIAFIVDTVLQYKERNIFFKQKEADPQKSGEAAKPPESEPLNENPSA</sequence>
<comment type="subcellular location">
    <subcellularLocation>
        <location evidence="1">Membrane</location>
        <topology evidence="1">Multi-pass membrane protein</topology>
    </subcellularLocation>
</comment>
<evidence type="ECO:0000256" key="7">
    <source>
        <dbReference type="SAM" id="Phobius"/>
    </source>
</evidence>
<feature type="transmembrane region" description="Helical" evidence="7">
    <location>
        <begin position="140"/>
        <end position="157"/>
    </location>
</feature>